<evidence type="ECO:0000256" key="7">
    <source>
        <dbReference type="RuleBase" id="RU363032"/>
    </source>
</evidence>
<proteinExistence type="inferred from homology"/>
<evidence type="ECO:0000256" key="1">
    <source>
        <dbReference type="ARBA" id="ARBA00004651"/>
    </source>
</evidence>
<keyword evidence="5 7" id="KW-1133">Transmembrane helix</keyword>
<dbReference type="RefSeq" id="WP_270687266.1">
    <property type="nucleotide sequence ID" value="NZ_JAQFWQ010000055.1"/>
</dbReference>
<name>A0ABT4U6T3_9ACTN</name>
<evidence type="ECO:0000313" key="10">
    <source>
        <dbReference type="Proteomes" id="UP001527866"/>
    </source>
</evidence>
<dbReference type="InterPro" id="IPR045621">
    <property type="entry name" value="BPD_transp_1_N"/>
</dbReference>
<protein>
    <submittedName>
        <fullName evidence="9">ABC transporter permease</fullName>
    </submittedName>
</protein>
<gene>
    <name evidence="9" type="ORF">O4J56_18545</name>
</gene>
<keyword evidence="4 7" id="KW-0812">Transmembrane</keyword>
<keyword evidence="6 7" id="KW-0472">Membrane</keyword>
<dbReference type="PANTHER" id="PTHR43163:SF6">
    <property type="entry name" value="DIPEPTIDE TRANSPORT SYSTEM PERMEASE PROTEIN DPPB-RELATED"/>
    <property type="match status" value="1"/>
</dbReference>
<dbReference type="Pfam" id="PF00528">
    <property type="entry name" value="BPD_transp_1"/>
    <property type="match status" value="1"/>
</dbReference>
<evidence type="ECO:0000256" key="2">
    <source>
        <dbReference type="ARBA" id="ARBA00022448"/>
    </source>
</evidence>
<keyword evidence="2 7" id="KW-0813">Transport</keyword>
<dbReference type="EMBL" id="JAQFWQ010000055">
    <property type="protein sequence ID" value="MDA2812650.1"/>
    <property type="molecule type" value="Genomic_DNA"/>
</dbReference>
<evidence type="ECO:0000256" key="5">
    <source>
        <dbReference type="ARBA" id="ARBA00022989"/>
    </source>
</evidence>
<dbReference type="SUPFAM" id="SSF161098">
    <property type="entry name" value="MetI-like"/>
    <property type="match status" value="1"/>
</dbReference>
<dbReference type="PANTHER" id="PTHR43163">
    <property type="entry name" value="DIPEPTIDE TRANSPORT SYSTEM PERMEASE PROTEIN DPPB-RELATED"/>
    <property type="match status" value="1"/>
</dbReference>
<reference evidence="9 10" key="1">
    <citation type="submission" date="2023-01" db="EMBL/GenBank/DDBJ databases">
        <title>Draft genome sequence of Nocardiopsis sp. RSe5-2 isolated from halophytes.</title>
        <authorList>
            <person name="Duangmal K."/>
            <person name="Chantavorakit T."/>
        </authorList>
    </citation>
    <scope>NUCLEOTIDE SEQUENCE [LARGE SCALE GENOMIC DNA]</scope>
    <source>
        <strain evidence="9 10">RSe5-2</strain>
    </source>
</reference>
<evidence type="ECO:0000259" key="8">
    <source>
        <dbReference type="PROSITE" id="PS50928"/>
    </source>
</evidence>
<feature type="transmembrane region" description="Helical" evidence="7">
    <location>
        <begin position="137"/>
        <end position="157"/>
    </location>
</feature>
<dbReference type="Gene3D" id="1.10.3720.10">
    <property type="entry name" value="MetI-like"/>
    <property type="match status" value="1"/>
</dbReference>
<dbReference type="Pfam" id="PF19300">
    <property type="entry name" value="BPD_transp_1_N"/>
    <property type="match status" value="1"/>
</dbReference>
<evidence type="ECO:0000256" key="4">
    <source>
        <dbReference type="ARBA" id="ARBA00022692"/>
    </source>
</evidence>
<dbReference type="Proteomes" id="UP001527866">
    <property type="component" value="Unassembled WGS sequence"/>
</dbReference>
<sequence>MNVISFALRRALGLVLTLFAASFLIFGGLYAAPGDPAALLAGGQRPNPEVLAAIRAEYRLDDPFLLQYGHWLAGLLTGDPGTSAVYRTGVGGLIAERAATTAFLVAYAGALIIAAGLGLGTLAALGGPAVGRTLTVATSAAQAAPPFVVATLLIWLFATRLGWLPVYGAGSGFAGRLEHLTLPAVALALSFTAYVARVTRTAVRGELHSDHVGTAEARGLPRAAVVRRHVLRNAAAPVMTVSGLTLAGLFAGTAIVEEAFGVNGLGSLLVQSAARQDMAVVMALSMLIVTAFTAVNTLVDAASALLDPRVPQVR</sequence>
<feature type="domain" description="ABC transmembrane type-1" evidence="8">
    <location>
        <begin position="98"/>
        <end position="299"/>
    </location>
</feature>
<evidence type="ECO:0000256" key="6">
    <source>
        <dbReference type="ARBA" id="ARBA00023136"/>
    </source>
</evidence>
<dbReference type="PROSITE" id="PS50928">
    <property type="entry name" value="ABC_TM1"/>
    <property type="match status" value="1"/>
</dbReference>
<comment type="similarity">
    <text evidence="7">Belongs to the binding-protein-dependent transport system permease family.</text>
</comment>
<keyword evidence="10" id="KW-1185">Reference proteome</keyword>
<feature type="transmembrane region" description="Helical" evidence="7">
    <location>
        <begin position="278"/>
        <end position="299"/>
    </location>
</feature>
<accession>A0ABT4U6T3</accession>
<comment type="subcellular location">
    <subcellularLocation>
        <location evidence="1 7">Cell membrane</location>
        <topology evidence="1 7">Multi-pass membrane protein</topology>
    </subcellularLocation>
</comment>
<comment type="caution">
    <text evidence="9">The sequence shown here is derived from an EMBL/GenBank/DDBJ whole genome shotgun (WGS) entry which is preliminary data.</text>
</comment>
<dbReference type="InterPro" id="IPR035906">
    <property type="entry name" value="MetI-like_sf"/>
</dbReference>
<evidence type="ECO:0000313" key="9">
    <source>
        <dbReference type="EMBL" id="MDA2812650.1"/>
    </source>
</evidence>
<dbReference type="InterPro" id="IPR000515">
    <property type="entry name" value="MetI-like"/>
</dbReference>
<feature type="transmembrane region" description="Helical" evidence="7">
    <location>
        <begin position="234"/>
        <end position="256"/>
    </location>
</feature>
<feature type="transmembrane region" description="Helical" evidence="7">
    <location>
        <begin position="102"/>
        <end position="125"/>
    </location>
</feature>
<organism evidence="9 10">
    <name type="scientific">Nocardiopsis endophytica</name>
    <dbReference type="NCBI Taxonomy" id="3018445"/>
    <lineage>
        <taxon>Bacteria</taxon>
        <taxon>Bacillati</taxon>
        <taxon>Actinomycetota</taxon>
        <taxon>Actinomycetes</taxon>
        <taxon>Streptosporangiales</taxon>
        <taxon>Nocardiopsidaceae</taxon>
        <taxon>Nocardiopsis</taxon>
    </lineage>
</organism>
<keyword evidence="3" id="KW-1003">Cell membrane</keyword>
<evidence type="ECO:0000256" key="3">
    <source>
        <dbReference type="ARBA" id="ARBA00022475"/>
    </source>
</evidence>